<feature type="compositionally biased region" description="Gly residues" evidence="1">
    <location>
        <begin position="57"/>
        <end position="86"/>
    </location>
</feature>
<feature type="compositionally biased region" description="Low complexity" evidence="1">
    <location>
        <begin position="37"/>
        <end position="56"/>
    </location>
</feature>
<feature type="compositionally biased region" description="Gly residues" evidence="1">
    <location>
        <begin position="24"/>
        <end position="36"/>
    </location>
</feature>
<dbReference type="Gene3D" id="4.10.1080.10">
    <property type="entry name" value="TSP type-3 repeat"/>
    <property type="match status" value="2"/>
</dbReference>
<dbReference type="Gene3D" id="3.40.50.410">
    <property type="entry name" value="von Willebrand factor, type A domain"/>
    <property type="match status" value="1"/>
</dbReference>
<gene>
    <name evidence="2" type="ORF">GF068_04805</name>
</gene>
<organism evidence="2 3">
    <name type="scientific">Polyangium spumosum</name>
    <dbReference type="NCBI Taxonomy" id="889282"/>
    <lineage>
        <taxon>Bacteria</taxon>
        <taxon>Pseudomonadati</taxon>
        <taxon>Myxococcota</taxon>
        <taxon>Polyangia</taxon>
        <taxon>Polyangiales</taxon>
        <taxon>Polyangiaceae</taxon>
        <taxon>Polyangium</taxon>
    </lineage>
</organism>
<evidence type="ECO:0000313" key="2">
    <source>
        <dbReference type="EMBL" id="MRG91244.1"/>
    </source>
</evidence>
<dbReference type="InterPro" id="IPR036465">
    <property type="entry name" value="vWFA_dom_sf"/>
</dbReference>
<dbReference type="RefSeq" id="WP_153818064.1">
    <property type="nucleotide sequence ID" value="NZ_WJIE01000001.1"/>
</dbReference>
<dbReference type="PANTHER" id="PTHR10199:SF119">
    <property type="entry name" value="RE20510P"/>
    <property type="match status" value="1"/>
</dbReference>
<feature type="region of interest" description="Disordered" evidence="1">
    <location>
        <begin position="327"/>
        <end position="352"/>
    </location>
</feature>
<dbReference type="EMBL" id="WJIE01000001">
    <property type="protein sequence ID" value="MRG91244.1"/>
    <property type="molecule type" value="Genomic_DNA"/>
</dbReference>
<dbReference type="Proteomes" id="UP000440224">
    <property type="component" value="Unassembled WGS sequence"/>
</dbReference>
<sequence>MLAGGALGVACTPDSDIDRITSGSGSGAGGAGGDGGASSSTGTASSSSSASSASSSGSGGAGGDGGAGGAGGAGGEGGAGGAGGGPVSNCPPDADLDGISDDVEGKAQGIDTDGDGTPDYLDTDSDDDSLPDALEGQTASVGCANPQNSDGTGPPDFRDTDSDDNGLPDALEIYPDQTPYDPQKPAPNPADTDGDNIPDYADPDNDDDSLPDTVELTMGVATDTDGDGLPDLSDADSDGDTLGDAFEGLADPDGDNVPAFRDDDSDADGLSDLCEAGPMHMVSQPPPDADSDGKYDFLDLDTDADGILDKDEDQNLDCVLDPLETDRTKADTDGDGTTDLIERELGSDPRDPFVTPGTLGKFYFVLPYLGAPSPAENIVPLRTNLNQGDVAFLVDTTATMGGEIQNLKNNLPAIITKLKASIPDLAVGIAGFDDFPTGTYGTVGVDQPFYVAGTTGYVSTTLADNLGAVFALNVHDGGDKPESHVAAMYRALTDAYLLWPTGQLAPAGAPSGRYGTLRFREGALPILVPITDAPFHNGRRALDPSILHDPYDFNGQAPFPTPTVDTLVTTMKEKGARIIGISASDGVRTGGDPYEDLAYLVDQTGSLVPPSAFGGLQCGTAIAGGFITPDGPANADNPGGTCRLIFDISTDGTGLNDATLDKGITALLKAIRFDIRALAAPNLADPIDAVDTFIAQISVNAPGGDDAAEPGVPCFSLNAVQQLKDVWSGAKGLVKAQDGVNETALGIIPGQKICFKIVPKPNTTFPQNASAQIFKATLTVKAQNGIAPSELLLGAPREILFLVPPAPQ</sequence>
<reference evidence="2 3" key="1">
    <citation type="submission" date="2019-10" db="EMBL/GenBank/DDBJ databases">
        <title>A soil myxobacterium in the family Polyangiaceae.</title>
        <authorList>
            <person name="Li Y."/>
            <person name="Wang J."/>
        </authorList>
    </citation>
    <scope>NUCLEOTIDE SEQUENCE [LARGE SCALE GENOMIC DNA]</scope>
    <source>
        <strain evidence="2 3">DSM 14734</strain>
    </source>
</reference>
<feature type="compositionally biased region" description="Acidic residues" evidence="1">
    <location>
        <begin position="192"/>
        <end position="210"/>
    </location>
</feature>
<evidence type="ECO:0000313" key="3">
    <source>
        <dbReference type="Proteomes" id="UP000440224"/>
    </source>
</evidence>
<dbReference type="GO" id="GO:0005509">
    <property type="term" value="F:calcium ion binding"/>
    <property type="evidence" value="ECO:0007669"/>
    <property type="project" value="InterPro"/>
</dbReference>
<dbReference type="SUPFAM" id="SSF103647">
    <property type="entry name" value="TSP type-3 repeat"/>
    <property type="match status" value="2"/>
</dbReference>
<dbReference type="InterPro" id="IPR028974">
    <property type="entry name" value="TSP_type-3_rpt"/>
</dbReference>
<feature type="region of interest" description="Disordered" evidence="1">
    <location>
        <begin position="1"/>
        <end position="289"/>
    </location>
</feature>
<keyword evidence="3" id="KW-1185">Reference proteome</keyword>
<proteinExistence type="predicted"/>
<comment type="caution">
    <text evidence="2">The sequence shown here is derived from an EMBL/GenBank/DDBJ whole genome shotgun (WGS) entry which is preliminary data.</text>
</comment>
<feature type="compositionally biased region" description="Polar residues" evidence="1">
    <location>
        <begin position="137"/>
        <end position="151"/>
    </location>
</feature>
<evidence type="ECO:0000256" key="1">
    <source>
        <dbReference type="SAM" id="MobiDB-lite"/>
    </source>
</evidence>
<accession>A0A6N7PM69</accession>
<dbReference type="SUPFAM" id="SSF53300">
    <property type="entry name" value="vWA-like"/>
    <property type="match status" value="1"/>
</dbReference>
<feature type="compositionally biased region" description="Basic and acidic residues" evidence="1">
    <location>
        <begin position="340"/>
        <end position="351"/>
    </location>
</feature>
<dbReference type="PANTHER" id="PTHR10199">
    <property type="entry name" value="THROMBOSPONDIN"/>
    <property type="match status" value="1"/>
</dbReference>
<protein>
    <recommendedName>
        <fullName evidence="4">VWFA domain-containing protein</fullName>
    </recommendedName>
</protein>
<dbReference type="OrthoDB" id="5488153at2"/>
<dbReference type="AlphaFoldDB" id="A0A6N7PM69"/>
<evidence type="ECO:0008006" key="4">
    <source>
        <dbReference type="Google" id="ProtNLM"/>
    </source>
</evidence>
<feature type="compositionally biased region" description="Acidic residues" evidence="1">
    <location>
        <begin position="224"/>
        <end position="241"/>
    </location>
</feature>
<feature type="compositionally biased region" description="Acidic residues" evidence="1">
    <location>
        <begin position="112"/>
        <end position="130"/>
    </location>
</feature>
<name>A0A6N7PM69_9BACT</name>